<dbReference type="SUPFAM" id="SSF102114">
    <property type="entry name" value="Radical SAM enzymes"/>
    <property type="match status" value="1"/>
</dbReference>
<dbReference type="GO" id="GO:0008173">
    <property type="term" value="F:RNA methyltransferase activity"/>
    <property type="evidence" value="ECO:0007669"/>
    <property type="project" value="InterPro"/>
</dbReference>
<keyword evidence="5 13" id="KW-0489">Methyltransferase</keyword>
<dbReference type="EC" id="2.1.1.192" evidence="13"/>
<evidence type="ECO:0000256" key="3">
    <source>
        <dbReference type="ARBA" id="ARBA00022485"/>
    </source>
</evidence>
<proteinExistence type="predicted"/>
<keyword evidence="9" id="KW-0408">Iron</keyword>
<evidence type="ECO:0000256" key="10">
    <source>
        <dbReference type="ARBA" id="ARBA00023014"/>
    </source>
</evidence>
<dbReference type="GO" id="GO:0070475">
    <property type="term" value="P:rRNA base methylation"/>
    <property type="evidence" value="ECO:0007669"/>
    <property type="project" value="TreeGrafter"/>
</dbReference>
<keyword evidence="3" id="KW-0004">4Fe-4S</keyword>
<organism evidence="13 14">
    <name type="scientific">Faecalibacterium prausnitzii</name>
    <dbReference type="NCBI Taxonomy" id="853"/>
    <lineage>
        <taxon>Bacteria</taxon>
        <taxon>Bacillati</taxon>
        <taxon>Bacillota</taxon>
        <taxon>Clostridia</taxon>
        <taxon>Eubacteriales</taxon>
        <taxon>Oscillospiraceae</taxon>
        <taxon>Faecalibacterium</taxon>
    </lineage>
</organism>
<dbReference type="GO" id="GO:0005737">
    <property type="term" value="C:cytoplasm"/>
    <property type="evidence" value="ECO:0007669"/>
    <property type="project" value="UniProtKB-SubCell"/>
</dbReference>
<keyword evidence="7" id="KW-0949">S-adenosyl-L-methionine</keyword>
<dbReference type="PANTHER" id="PTHR30544:SF5">
    <property type="entry name" value="RADICAL SAM CORE DOMAIN-CONTAINING PROTEIN"/>
    <property type="match status" value="1"/>
</dbReference>
<evidence type="ECO:0000259" key="12">
    <source>
        <dbReference type="PROSITE" id="PS51918"/>
    </source>
</evidence>
<keyword evidence="8" id="KW-0479">Metal-binding</keyword>
<evidence type="ECO:0000256" key="8">
    <source>
        <dbReference type="ARBA" id="ARBA00022723"/>
    </source>
</evidence>
<dbReference type="PROSITE" id="PS51918">
    <property type="entry name" value="RADICAL_SAM"/>
    <property type="match status" value="1"/>
</dbReference>
<dbReference type="CDD" id="cd01335">
    <property type="entry name" value="Radical_SAM"/>
    <property type="match status" value="1"/>
</dbReference>
<gene>
    <name evidence="13" type="primary">rlmN_3</name>
    <name evidence="13" type="ORF">FPPS064S07_02749</name>
</gene>
<dbReference type="InterPro" id="IPR058240">
    <property type="entry name" value="rSAM_sf"/>
</dbReference>
<dbReference type="InterPro" id="IPR007197">
    <property type="entry name" value="rSAM"/>
</dbReference>
<dbReference type="Pfam" id="PF04055">
    <property type="entry name" value="Radical_SAM"/>
    <property type="match status" value="1"/>
</dbReference>
<evidence type="ECO:0000256" key="11">
    <source>
        <dbReference type="SAM" id="MobiDB-lite"/>
    </source>
</evidence>
<feature type="region of interest" description="Disordered" evidence="11">
    <location>
        <begin position="324"/>
        <end position="377"/>
    </location>
</feature>
<dbReference type="InterPro" id="IPR013785">
    <property type="entry name" value="Aldolase_TIM"/>
</dbReference>
<dbReference type="GO" id="GO:0046872">
    <property type="term" value="F:metal ion binding"/>
    <property type="evidence" value="ECO:0007669"/>
    <property type="project" value="UniProtKB-KW"/>
</dbReference>
<evidence type="ECO:0000256" key="9">
    <source>
        <dbReference type="ARBA" id="ARBA00023004"/>
    </source>
</evidence>
<dbReference type="Gene3D" id="3.20.20.70">
    <property type="entry name" value="Aldolase class I"/>
    <property type="match status" value="1"/>
</dbReference>
<feature type="compositionally biased region" description="Basic and acidic residues" evidence="11">
    <location>
        <begin position="345"/>
        <end position="357"/>
    </location>
</feature>
<comment type="subcellular location">
    <subcellularLocation>
        <location evidence="2">Cytoplasm</location>
    </subcellularLocation>
</comment>
<keyword evidence="6 13" id="KW-0808">Transferase</keyword>
<evidence type="ECO:0000256" key="2">
    <source>
        <dbReference type="ARBA" id="ARBA00004496"/>
    </source>
</evidence>
<keyword evidence="10" id="KW-0411">Iron-sulfur</keyword>
<keyword evidence="14" id="KW-1185">Reference proteome</keyword>
<sequence length="377" mass="42687">MANKEKMGPPTLEMIQGNPYNYTFDEVAKCMGEERAKSLFKTLYKNGVSPKNQTMTIKDIYVGGDTTKYAFELQDGYCIETVCIKRRTGNTVCVSTMVGCPVGCIFCASGKNGFIRNLSPAEIVQQIVLLKERVNRIVFMGMGEPLFNYDNLIKSIHILRDRNGLNFPTDGINVSTVGPVEQLKRLREEHLKIQFTLSLHATDQATRNMIMPHMKSNSIHSVVEAALSYSERHNRKITIAYLLAPGINDRASDVRQLGKWFRGKNVLINLLQYNETACKRIKRPNKQQLVAFKIRLEEAGLEVKLRESRGNRIKAACGQLVSDYNKGNDAPTSDSPEKMSPVIHKLSDNKADTTRGIRKEKRHPFAKHKAKRKRKKN</sequence>
<dbReference type="SFLD" id="SFLDF00275">
    <property type="entry name" value="adenosine_C2_methyltransferase"/>
    <property type="match status" value="1"/>
</dbReference>
<evidence type="ECO:0000256" key="4">
    <source>
        <dbReference type="ARBA" id="ARBA00022490"/>
    </source>
</evidence>
<dbReference type="SFLD" id="SFLDS00029">
    <property type="entry name" value="Radical_SAM"/>
    <property type="match status" value="1"/>
</dbReference>
<comment type="cofactor">
    <cofactor evidence="1">
        <name>[4Fe-4S] cluster</name>
        <dbReference type="ChEBI" id="CHEBI:49883"/>
    </cofactor>
</comment>
<dbReference type="InterPro" id="IPR006638">
    <property type="entry name" value="Elp3/MiaA/NifB-like_rSAM"/>
</dbReference>
<evidence type="ECO:0000256" key="7">
    <source>
        <dbReference type="ARBA" id="ARBA00022691"/>
    </source>
</evidence>
<dbReference type="Proteomes" id="UP000406184">
    <property type="component" value="Unassembled WGS sequence"/>
</dbReference>
<keyword evidence="4" id="KW-0963">Cytoplasm</keyword>
<dbReference type="EMBL" id="CABHMY010000096">
    <property type="protein sequence ID" value="VUX06297.1"/>
    <property type="molecule type" value="Genomic_DNA"/>
</dbReference>
<dbReference type="InterPro" id="IPR004383">
    <property type="entry name" value="rRNA_lsu_MTrfase_RlmN/Cfr"/>
</dbReference>
<evidence type="ECO:0000313" key="13">
    <source>
        <dbReference type="EMBL" id="VUX06297.1"/>
    </source>
</evidence>
<feature type="compositionally biased region" description="Basic residues" evidence="11">
    <location>
        <begin position="358"/>
        <end position="377"/>
    </location>
</feature>
<dbReference type="RefSeq" id="WP_226943064.1">
    <property type="nucleotide sequence ID" value="NZ_CABHMY010000096.1"/>
</dbReference>
<evidence type="ECO:0000256" key="1">
    <source>
        <dbReference type="ARBA" id="ARBA00001966"/>
    </source>
</evidence>
<evidence type="ECO:0000256" key="6">
    <source>
        <dbReference type="ARBA" id="ARBA00022679"/>
    </source>
</evidence>
<dbReference type="PANTHER" id="PTHR30544">
    <property type="entry name" value="23S RRNA METHYLTRANSFERASE"/>
    <property type="match status" value="1"/>
</dbReference>
<reference evidence="13 14" key="1">
    <citation type="submission" date="2019-07" db="EMBL/GenBank/DDBJ databases">
        <authorList>
            <person name="Hibberd C M."/>
            <person name="Gehrig L. J."/>
            <person name="Chang H.-W."/>
            <person name="Venkatesh S."/>
        </authorList>
    </citation>
    <scope>NUCLEOTIDE SEQUENCE [LARGE SCALE GENOMIC DNA]</scope>
    <source>
        <strain evidence="13">Faecalibacterium_prausnitzii_JG_BgPS064</strain>
    </source>
</reference>
<name>A0A564TFQ6_9FIRM</name>
<evidence type="ECO:0000313" key="14">
    <source>
        <dbReference type="Proteomes" id="UP000406184"/>
    </source>
</evidence>
<dbReference type="GO" id="GO:0051539">
    <property type="term" value="F:4 iron, 4 sulfur cluster binding"/>
    <property type="evidence" value="ECO:0007669"/>
    <property type="project" value="UniProtKB-KW"/>
</dbReference>
<protein>
    <submittedName>
        <fullName evidence="13">Putative dual-specificity RNA methyltransferase RlmN</fullName>
        <ecNumber evidence="13">2.1.1.192</ecNumber>
    </submittedName>
</protein>
<feature type="domain" description="Radical SAM core" evidence="12">
    <location>
        <begin position="86"/>
        <end position="312"/>
    </location>
</feature>
<dbReference type="SFLD" id="SFLDG01062">
    <property type="entry name" value="methyltransferase_(Class_A)"/>
    <property type="match status" value="1"/>
</dbReference>
<dbReference type="InterPro" id="IPR040072">
    <property type="entry name" value="Methyltransferase_A"/>
</dbReference>
<accession>A0A564TFQ6</accession>
<dbReference type="GO" id="GO:0030488">
    <property type="term" value="P:tRNA methylation"/>
    <property type="evidence" value="ECO:0007669"/>
    <property type="project" value="TreeGrafter"/>
</dbReference>
<dbReference type="AlphaFoldDB" id="A0A564TFQ6"/>
<dbReference type="SMART" id="SM00729">
    <property type="entry name" value="Elp3"/>
    <property type="match status" value="1"/>
</dbReference>
<evidence type="ECO:0000256" key="5">
    <source>
        <dbReference type="ARBA" id="ARBA00022603"/>
    </source>
</evidence>